<evidence type="ECO:0000256" key="1">
    <source>
        <dbReference type="SAM" id="MobiDB-lite"/>
    </source>
</evidence>
<accession>A0ABV7WDW1</accession>
<evidence type="ECO:0000313" key="3">
    <source>
        <dbReference type="Proteomes" id="UP001595685"/>
    </source>
</evidence>
<name>A0ABV7WDW1_9MICO</name>
<sequence>MAMPSGIPIEHGVAFPNGAFVIGEVTPVEDFDLVQAARESGRSADVQTRDKNTGKRMWAVRVVDADDLVRKGQAEVTVKVVADVQPVPPEALPGVPFRPVVFEGLTATAWVDTNRARPRLAWSFKAASMRAPAKSDPAPVSQRPSTQPSPGTGGNQAA</sequence>
<reference evidence="3" key="1">
    <citation type="journal article" date="2019" name="Int. J. Syst. Evol. Microbiol.">
        <title>The Global Catalogue of Microorganisms (GCM) 10K type strain sequencing project: providing services to taxonomists for standard genome sequencing and annotation.</title>
        <authorList>
            <consortium name="The Broad Institute Genomics Platform"/>
            <consortium name="The Broad Institute Genome Sequencing Center for Infectious Disease"/>
            <person name="Wu L."/>
            <person name="Ma J."/>
        </authorList>
    </citation>
    <scope>NUCLEOTIDE SEQUENCE [LARGE SCALE GENOMIC DNA]</scope>
    <source>
        <strain evidence="3">NCAIM B.02333</strain>
    </source>
</reference>
<dbReference type="Proteomes" id="UP001595685">
    <property type="component" value="Unassembled WGS sequence"/>
</dbReference>
<keyword evidence="3" id="KW-1185">Reference proteome</keyword>
<dbReference type="EMBL" id="JBHRWW010000001">
    <property type="protein sequence ID" value="MFC3687087.1"/>
    <property type="molecule type" value="Genomic_DNA"/>
</dbReference>
<organism evidence="2 3">
    <name type="scientific">Aquipuribacter hungaricus</name>
    <dbReference type="NCBI Taxonomy" id="545624"/>
    <lineage>
        <taxon>Bacteria</taxon>
        <taxon>Bacillati</taxon>
        <taxon>Actinomycetota</taxon>
        <taxon>Actinomycetes</taxon>
        <taxon>Micrococcales</taxon>
        <taxon>Intrasporangiaceae</taxon>
        <taxon>Aquipuribacter</taxon>
    </lineage>
</organism>
<gene>
    <name evidence="2" type="ORF">ACFOLH_01885</name>
</gene>
<protein>
    <submittedName>
        <fullName evidence="2">Plasmid replication, integration and excision activator</fullName>
    </submittedName>
</protein>
<proteinExistence type="predicted"/>
<dbReference type="RefSeq" id="WP_340289383.1">
    <property type="nucleotide sequence ID" value="NZ_JBBEOI010000007.1"/>
</dbReference>
<comment type="caution">
    <text evidence="2">The sequence shown here is derived from an EMBL/GenBank/DDBJ whole genome shotgun (WGS) entry which is preliminary data.</text>
</comment>
<evidence type="ECO:0000313" key="2">
    <source>
        <dbReference type="EMBL" id="MFC3687087.1"/>
    </source>
</evidence>
<feature type="region of interest" description="Disordered" evidence="1">
    <location>
        <begin position="128"/>
        <end position="158"/>
    </location>
</feature>